<evidence type="ECO:0000256" key="1">
    <source>
        <dbReference type="ARBA" id="ARBA00004556"/>
    </source>
</evidence>
<protein>
    <submittedName>
        <fullName evidence="7">Trafficking protein particle complex subunit 2</fullName>
    </submittedName>
</protein>
<dbReference type="InterPro" id="IPR006722">
    <property type="entry name" value="Sedlin"/>
</dbReference>
<comment type="similarity">
    <text evidence="2">Belongs to the TRAPP small subunits family. Sedlin subfamily.</text>
</comment>
<keyword evidence="6" id="KW-1185">Reference proteome</keyword>
<dbReference type="Gene3D" id="3.30.450.70">
    <property type="match status" value="1"/>
</dbReference>
<reference evidence="6" key="1">
    <citation type="journal article" date="2013" name="Genetics">
        <title>The draft genome and transcriptome of Panagrellus redivivus are shaped by the harsh demands of a free-living lifestyle.</title>
        <authorList>
            <person name="Srinivasan J."/>
            <person name="Dillman A.R."/>
            <person name="Macchietto M.G."/>
            <person name="Heikkinen L."/>
            <person name="Lakso M."/>
            <person name="Fracchia K.M."/>
            <person name="Antoshechkin I."/>
            <person name="Mortazavi A."/>
            <person name="Wong G."/>
            <person name="Sternberg P.W."/>
        </authorList>
    </citation>
    <scope>NUCLEOTIDE SEQUENCE [LARGE SCALE GENOMIC DNA]</scope>
    <source>
        <strain evidence="6">MT8872</strain>
    </source>
</reference>
<evidence type="ECO:0000313" key="6">
    <source>
        <dbReference type="Proteomes" id="UP000492821"/>
    </source>
</evidence>
<evidence type="ECO:0000256" key="2">
    <source>
        <dbReference type="ARBA" id="ARBA00006626"/>
    </source>
</evidence>
<proteinExistence type="inferred from homology"/>
<keyword evidence="3" id="KW-0813">Transport</keyword>
<dbReference type="GO" id="GO:0048471">
    <property type="term" value="C:perinuclear region of cytoplasm"/>
    <property type="evidence" value="ECO:0007669"/>
    <property type="project" value="UniProtKB-SubCell"/>
</dbReference>
<dbReference type="CDD" id="cd14825">
    <property type="entry name" value="TRAPPC2_sedlin"/>
    <property type="match status" value="1"/>
</dbReference>
<dbReference type="WBParaSite" id="Pan_g21017.t2">
    <property type="protein sequence ID" value="Pan_g21017.t2"/>
    <property type="gene ID" value="Pan_g21017"/>
</dbReference>
<dbReference type="PANTHER" id="PTHR12403">
    <property type="entry name" value="TRAFFICKING PROTEIN PARTICLE COMPLEX SUBUNIT 2"/>
    <property type="match status" value="1"/>
</dbReference>
<evidence type="ECO:0000256" key="3">
    <source>
        <dbReference type="ARBA" id="ARBA00022448"/>
    </source>
</evidence>
<organism evidence="6 7">
    <name type="scientific">Panagrellus redivivus</name>
    <name type="common">Microworm</name>
    <dbReference type="NCBI Taxonomy" id="6233"/>
    <lineage>
        <taxon>Eukaryota</taxon>
        <taxon>Metazoa</taxon>
        <taxon>Ecdysozoa</taxon>
        <taxon>Nematoda</taxon>
        <taxon>Chromadorea</taxon>
        <taxon>Rhabditida</taxon>
        <taxon>Tylenchina</taxon>
        <taxon>Panagrolaimomorpha</taxon>
        <taxon>Panagrolaimoidea</taxon>
        <taxon>Panagrolaimidae</taxon>
        <taxon>Panagrellus</taxon>
    </lineage>
</organism>
<dbReference type="GO" id="GO:0006888">
    <property type="term" value="P:endoplasmic reticulum to Golgi vesicle-mediated transport"/>
    <property type="evidence" value="ECO:0007669"/>
    <property type="project" value="InterPro"/>
</dbReference>
<reference evidence="7" key="2">
    <citation type="submission" date="2020-10" db="UniProtKB">
        <authorList>
            <consortium name="WormBaseParasite"/>
        </authorList>
    </citation>
    <scope>IDENTIFICATION</scope>
</reference>
<dbReference type="Proteomes" id="UP000492821">
    <property type="component" value="Unassembled WGS sequence"/>
</dbReference>
<sequence length="147" mass="17575">MSKEFYFVIIGHHDQPIFEIEFPVVDAKKRREQDVRHLNQFIAHAALDIVDEHIIQSQQMYLKPTSPFQTIDKFNEWFVSAFVTAGRMRFIILHTVRADDAIKQFFQEMYETYIKFSMNPFYEHNTPIKSPAFEQKAIYYGRKFLSV</sequence>
<evidence type="ECO:0000313" key="7">
    <source>
        <dbReference type="WBParaSite" id="Pan_g21017.t2"/>
    </source>
</evidence>
<accession>A0A7E4VGW8</accession>
<dbReference type="Pfam" id="PF04628">
    <property type="entry name" value="Sedlin_N"/>
    <property type="match status" value="1"/>
</dbReference>
<comment type="subcellular location">
    <subcellularLocation>
        <location evidence="1">Cytoplasm</location>
        <location evidence="1">Perinuclear region</location>
    </subcellularLocation>
</comment>
<evidence type="ECO:0000256" key="4">
    <source>
        <dbReference type="ARBA" id="ARBA00022490"/>
    </source>
</evidence>
<keyword evidence="5" id="KW-0931">ER-Golgi transport</keyword>
<name>A0A7E4VGW8_PANRE</name>
<dbReference type="SUPFAM" id="SSF64356">
    <property type="entry name" value="SNARE-like"/>
    <property type="match status" value="1"/>
</dbReference>
<keyword evidence="4" id="KW-0963">Cytoplasm</keyword>
<dbReference type="InterPro" id="IPR011012">
    <property type="entry name" value="Longin-like_dom_sf"/>
</dbReference>
<dbReference type="AlphaFoldDB" id="A0A7E4VGW8"/>
<dbReference type="FunFam" id="3.30.450.70:FF:000001">
    <property type="entry name" value="Trafficking protein particle complex subunit 2"/>
    <property type="match status" value="1"/>
</dbReference>
<evidence type="ECO:0000256" key="5">
    <source>
        <dbReference type="ARBA" id="ARBA00022892"/>
    </source>
</evidence>